<sequence length="248" mass="27145">MSEKGLYELNDMASSTVVNSDVRKINNASGKNYVKVHPEIIKMIKASQKYSKISNGLWDITVGPLVNLWGIETDKARKPSDAETKSKLLLVGYSKISINEKENRVMLTQPGMAIDLGGIAKGFAADGVLKIYKKYNIQSGLINLGSSSIYAVGESGTGDPWGIAIKHPRSDENDNYLGIIEISNEGISTSGYYERYFMQNGKRYHYILNPSTGYPVDNGVMSVTVVIDGTVPDSCMLADILSLTVFEL</sequence>
<keyword evidence="5 11" id="KW-0808">Transferase</keyword>
<proteinExistence type="predicted"/>
<evidence type="ECO:0000256" key="9">
    <source>
        <dbReference type="ARBA" id="ARBA00031306"/>
    </source>
</evidence>
<evidence type="ECO:0000256" key="5">
    <source>
        <dbReference type="ARBA" id="ARBA00022679"/>
    </source>
</evidence>
<evidence type="ECO:0000256" key="4">
    <source>
        <dbReference type="ARBA" id="ARBA00022630"/>
    </source>
</evidence>
<dbReference type="Proteomes" id="UP001623660">
    <property type="component" value="Unassembled WGS sequence"/>
</dbReference>
<reference evidence="11 12" key="1">
    <citation type="submission" date="2024-11" db="EMBL/GenBank/DDBJ databases">
        <authorList>
            <person name="Heng Y.C."/>
            <person name="Lim A.C.H."/>
            <person name="Lee J.K.Y."/>
            <person name="Kittelmann S."/>
        </authorList>
    </citation>
    <scope>NUCLEOTIDE SEQUENCE [LARGE SCALE GENOMIC DNA]</scope>
    <source>
        <strain evidence="11 12">WILCCON 0269</strain>
    </source>
</reference>
<comment type="caution">
    <text evidence="11">The sequence shown here is derived from an EMBL/GenBank/DDBJ whole genome shotgun (WGS) entry which is preliminary data.</text>
</comment>
<dbReference type="Pfam" id="PF02424">
    <property type="entry name" value="ApbE"/>
    <property type="match status" value="1"/>
</dbReference>
<name>A0ABW8SI48_9CLOT</name>
<evidence type="ECO:0000256" key="1">
    <source>
        <dbReference type="ARBA" id="ARBA00001946"/>
    </source>
</evidence>
<keyword evidence="6" id="KW-0479">Metal-binding</keyword>
<dbReference type="RefSeq" id="WP_406791872.1">
    <property type="nucleotide sequence ID" value="NZ_JBJHZX010000011.1"/>
</dbReference>
<keyword evidence="4" id="KW-0285">Flavoprotein</keyword>
<dbReference type="EC" id="2.7.1.180" evidence="2"/>
<comment type="cofactor">
    <cofactor evidence="1">
        <name>Mg(2+)</name>
        <dbReference type="ChEBI" id="CHEBI:18420"/>
    </cofactor>
</comment>
<evidence type="ECO:0000256" key="7">
    <source>
        <dbReference type="ARBA" id="ARBA00022827"/>
    </source>
</evidence>
<dbReference type="GO" id="GO:0016740">
    <property type="term" value="F:transferase activity"/>
    <property type="evidence" value="ECO:0007669"/>
    <property type="project" value="UniProtKB-KW"/>
</dbReference>
<evidence type="ECO:0000256" key="2">
    <source>
        <dbReference type="ARBA" id="ARBA00011955"/>
    </source>
</evidence>
<dbReference type="PANTHER" id="PTHR30040:SF2">
    <property type="entry name" value="FAD:PROTEIN FMN TRANSFERASE"/>
    <property type="match status" value="1"/>
</dbReference>
<evidence type="ECO:0000256" key="6">
    <source>
        <dbReference type="ARBA" id="ARBA00022723"/>
    </source>
</evidence>
<dbReference type="InterPro" id="IPR003374">
    <property type="entry name" value="ApbE-like_sf"/>
</dbReference>
<dbReference type="SUPFAM" id="SSF143631">
    <property type="entry name" value="ApbE-like"/>
    <property type="match status" value="1"/>
</dbReference>
<dbReference type="Gene3D" id="3.10.520.10">
    <property type="entry name" value="ApbE-like domains"/>
    <property type="match status" value="1"/>
</dbReference>
<dbReference type="EMBL" id="JBJHZX010000011">
    <property type="protein sequence ID" value="MFL0195697.1"/>
    <property type="molecule type" value="Genomic_DNA"/>
</dbReference>
<keyword evidence="7" id="KW-0274">FAD</keyword>
<accession>A0ABW8SI48</accession>
<protein>
    <recommendedName>
        <fullName evidence="3">FAD:protein FMN transferase</fullName>
        <ecNumber evidence="2">2.7.1.180</ecNumber>
    </recommendedName>
    <alternativeName>
        <fullName evidence="9">Flavin transferase</fullName>
    </alternativeName>
</protein>
<comment type="catalytic activity">
    <reaction evidence="10">
        <text>L-threonyl-[protein] + FAD = FMN-L-threonyl-[protein] + AMP + H(+)</text>
        <dbReference type="Rhea" id="RHEA:36847"/>
        <dbReference type="Rhea" id="RHEA-COMP:11060"/>
        <dbReference type="Rhea" id="RHEA-COMP:11061"/>
        <dbReference type="ChEBI" id="CHEBI:15378"/>
        <dbReference type="ChEBI" id="CHEBI:30013"/>
        <dbReference type="ChEBI" id="CHEBI:57692"/>
        <dbReference type="ChEBI" id="CHEBI:74257"/>
        <dbReference type="ChEBI" id="CHEBI:456215"/>
        <dbReference type="EC" id="2.7.1.180"/>
    </reaction>
</comment>
<dbReference type="InterPro" id="IPR024932">
    <property type="entry name" value="ApbE"/>
</dbReference>
<evidence type="ECO:0000256" key="8">
    <source>
        <dbReference type="ARBA" id="ARBA00022842"/>
    </source>
</evidence>
<evidence type="ECO:0000313" key="11">
    <source>
        <dbReference type="EMBL" id="MFL0195697.1"/>
    </source>
</evidence>
<keyword evidence="8" id="KW-0460">Magnesium</keyword>
<gene>
    <name evidence="11" type="ORF">ACJDU8_09000</name>
</gene>
<dbReference type="PANTHER" id="PTHR30040">
    <property type="entry name" value="THIAMINE BIOSYNTHESIS LIPOPROTEIN APBE"/>
    <property type="match status" value="1"/>
</dbReference>
<evidence type="ECO:0000256" key="10">
    <source>
        <dbReference type="ARBA" id="ARBA00048540"/>
    </source>
</evidence>
<organism evidence="11 12">
    <name type="scientific">Candidatus Clostridium eludens</name>
    <dbReference type="NCBI Taxonomy" id="3381663"/>
    <lineage>
        <taxon>Bacteria</taxon>
        <taxon>Bacillati</taxon>
        <taxon>Bacillota</taxon>
        <taxon>Clostridia</taxon>
        <taxon>Eubacteriales</taxon>
        <taxon>Clostridiaceae</taxon>
        <taxon>Clostridium</taxon>
    </lineage>
</organism>
<evidence type="ECO:0000256" key="3">
    <source>
        <dbReference type="ARBA" id="ARBA00016337"/>
    </source>
</evidence>
<evidence type="ECO:0000313" key="12">
    <source>
        <dbReference type="Proteomes" id="UP001623660"/>
    </source>
</evidence>
<keyword evidence="12" id="KW-1185">Reference proteome</keyword>